<evidence type="ECO:0000313" key="14">
    <source>
        <dbReference type="Proteomes" id="UP000254258"/>
    </source>
</evidence>
<feature type="binding site" evidence="8">
    <location>
        <position position="261"/>
    </location>
    <ligand>
        <name>NAD(+)</name>
        <dbReference type="ChEBI" id="CHEBI:57540"/>
    </ligand>
</feature>
<dbReference type="Gene3D" id="3.50.50.60">
    <property type="entry name" value="FAD/NAD(P)-binding domain"/>
    <property type="match status" value="2"/>
</dbReference>
<dbReference type="InterPro" id="IPR023753">
    <property type="entry name" value="FAD/NAD-binding_dom"/>
</dbReference>
<comment type="similarity">
    <text evidence="1 10">Belongs to the class-I pyridine nucleotide-disulfide oxidoreductase family.</text>
</comment>
<dbReference type="PROSITE" id="PS00076">
    <property type="entry name" value="PYRIDINE_REDOX_1"/>
    <property type="match status" value="1"/>
</dbReference>
<dbReference type="OrthoDB" id="6132190at2"/>
<dbReference type="GO" id="GO:0004362">
    <property type="term" value="F:glutathione-disulfide reductase (NADPH) activity"/>
    <property type="evidence" value="ECO:0007669"/>
    <property type="project" value="UniProtKB-EC"/>
</dbReference>
<name>A0A370X8Q1_9GAMM</name>
<comment type="caution">
    <text evidence="13">The sequence shown here is derived from an EMBL/GenBank/DDBJ whole genome shotgun (WGS) entry which is preliminary data.</text>
</comment>
<evidence type="ECO:0000256" key="8">
    <source>
        <dbReference type="PIRSR" id="PIRSR000350-3"/>
    </source>
</evidence>
<proteinExistence type="inferred from homology"/>
<feature type="binding site" evidence="8">
    <location>
        <begin position="174"/>
        <end position="181"/>
    </location>
    <ligand>
        <name>NAD(+)</name>
        <dbReference type="ChEBI" id="CHEBI:57540"/>
    </ligand>
</feature>
<dbReference type="Gene3D" id="3.30.390.30">
    <property type="match status" value="1"/>
</dbReference>
<dbReference type="InterPro" id="IPR004099">
    <property type="entry name" value="Pyr_nucl-diS_OxRdtase_dimer"/>
</dbReference>
<protein>
    <submittedName>
        <fullName evidence="13">Glutathione-disulfide reductase</fullName>
        <ecNumber evidence="13">1.8.1.7</ecNumber>
    </submittedName>
</protein>
<dbReference type="InterPro" id="IPR036188">
    <property type="entry name" value="FAD/NAD-bd_sf"/>
</dbReference>
<feature type="binding site" evidence="8">
    <location>
        <position position="51"/>
    </location>
    <ligand>
        <name>FAD</name>
        <dbReference type="ChEBI" id="CHEBI:57692"/>
    </ligand>
</feature>
<feature type="disulfide bond" description="Redox-active" evidence="9">
    <location>
        <begin position="42"/>
        <end position="47"/>
    </location>
</feature>
<dbReference type="PIRSF" id="PIRSF000350">
    <property type="entry name" value="Mercury_reductase_MerA"/>
    <property type="match status" value="1"/>
</dbReference>
<keyword evidence="5" id="KW-1015">Disulfide bond</keyword>
<comment type="cofactor">
    <cofactor evidence="8">
        <name>FAD</name>
        <dbReference type="ChEBI" id="CHEBI:57692"/>
    </cofactor>
    <text evidence="8">Binds 1 FAD per subunit.</text>
</comment>
<evidence type="ECO:0000256" key="7">
    <source>
        <dbReference type="PIRSR" id="PIRSR000350-2"/>
    </source>
</evidence>
<keyword evidence="2 10" id="KW-0285">Flavoprotein</keyword>
<keyword evidence="14" id="KW-1185">Reference proteome</keyword>
<keyword evidence="6 10" id="KW-0676">Redox-active center</keyword>
<dbReference type="PANTHER" id="PTHR42737:SF2">
    <property type="entry name" value="GLUTATHIONE REDUCTASE"/>
    <property type="match status" value="1"/>
</dbReference>
<dbReference type="GO" id="GO:0005829">
    <property type="term" value="C:cytosol"/>
    <property type="evidence" value="ECO:0007669"/>
    <property type="project" value="TreeGrafter"/>
</dbReference>
<dbReference type="InterPro" id="IPR001100">
    <property type="entry name" value="Pyr_nuc-diS_OxRdtase"/>
</dbReference>
<dbReference type="PANTHER" id="PTHR42737">
    <property type="entry name" value="GLUTATHIONE REDUCTASE"/>
    <property type="match status" value="1"/>
</dbReference>
<dbReference type="InterPro" id="IPR046952">
    <property type="entry name" value="GSHR/TRXR-like"/>
</dbReference>
<dbReference type="InterPro" id="IPR016156">
    <property type="entry name" value="FAD/NAD-linked_Rdtase_dimer_sf"/>
</dbReference>
<evidence type="ECO:0000256" key="1">
    <source>
        <dbReference type="ARBA" id="ARBA00007532"/>
    </source>
</evidence>
<dbReference type="Pfam" id="PF07992">
    <property type="entry name" value="Pyr_redox_2"/>
    <property type="match status" value="1"/>
</dbReference>
<dbReference type="Proteomes" id="UP000254258">
    <property type="component" value="Unassembled WGS sequence"/>
</dbReference>
<evidence type="ECO:0000256" key="5">
    <source>
        <dbReference type="ARBA" id="ARBA00023157"/>
    </source>
</evidence>
<reference evidence="13 14" key="1">
    <citation type="submission" date="2018-07" db="EMBL/GenBank/DDBJ databases">
        <title>Dyella monticola sp. nov. and Dyella psychrodurans sp. nov. isolated from monsoon evergreen broad-leaved forest soil of Dinghu Mountain, China.</title>
        <authorList>
            <person name="Gao Z."/>
            <person name="Qiu L."/>
        </authorList>
    </citation>
    <scope>NUCLEOTIDE SEQUENCE [LARGE SCALE GENOMIC DNA]</scope>
    <source>
        <strain evidence="13 14">4G-K06</strain>
    </source>
</reference>
<dbReference type="GO" id="GO:0050660">
    <property type="term" value="F:flavin adenine dinucleotide binding"/>
    <property type="evidence" value="ECO:0007669"/>
    <property type="project" value="InterPro"/>
</dbReference>
<evidence type="ECO:0000256" key="4">
    <source>
        <dbReference type="ARBA" id="ARBA00023002"/>
    </source>
</evidence>
<evidence type="ECO:0000256" key="2">
    <source>
        <dbReference type="ARBA" id="ARBA00022630"/>
    </source>
</evidence>
<dbReference type="RefSeq" id="WP_115493818.1">
    <property type="nucleotide sequence ID" value="NZ_QRBE01000001.1"/>
</dbReference>
<dbReference type="GO" id="GO:0045454">
    <property type="term" value="P:cell redox homeostasis"/>
    <property type="evidence" value="ECO:0007669"/>
    <property type="project" value="InterPro"/>
</dbReference>
<dbReference type="GO" id="GO:0006749">
    <property type="term" value="P:glutathione metabolic process"/>
    <property type="evidence" value="ECO:0007669"/>
    <property type="project" value="TreeGrafter"/>
</dbReference>
<dbReference type="InterPro" id="IPR012999">
    <property type="entry name" value="Pyr_OxRdtase_I_AS"/>
</dbReference>
<dbReference type="NCBIfam" id="NF004776">
    <property type="entry name" value="PRK06116.1"/>
    <property type="match status" value="1"/>
</dbReference>
<dbReference type="GO" id="GO:0034599">
    <property type="term" value="P:cellular response to oxidative stress"/>
    <property type="evidence" value="ECO:0007669"/>
    <property type="project" value="TreeGrafter"/>
</dbReference>
<dbReference type="EC" id="1.8.1.7" evidence="13"/>
<keyword evidence="3 8" id="KW-0274">FAD</keyword>
<dbReference type="Pfam" id="PF02852">
    <property type="entry name" value="Pyr_redox_dim"/>
    <property type="match status" value="1"/>
</dbReference>
<feature type="domain" description="Pyridine nucleotide-disulphide oxidoreductase dimerisation" evidence="11">
    <location>
        <begin position="338"/>
        <end position="444"/>
    </location>
</feature>
<feature type="binding site" evidence="8">
    <location>
        <position position="302"/>
    </location>
    <ligand>
        <name>FAD</name>
        <dbReference type="ChEBI" id="CHEBI:57692"/>
    </ligand>
</feature>
<keyword evidence="4 10" id="KW-0560">Oxidoreductase</keyword>
<evidence type="ECO:0000259" key="11">
    <source>
        <dbReference type="Pfam" id="PF02852"/>
    </source>
</evidence>
<evidence type="ECO:0000259" key="12">
    <source>
        <dbReference type="Pfam" id="PF07992"/>
    </source>
</evidence>
<evidence type="ECO:0000256" key="9">
    <source>
        <dbReference type="PIRSR" id="PIRSR000350-4"/>
    </source>
</evidence>
<accession>A0A370X8Q1</accession>
<keyword evidence="8" id="KW-0547">Nucleotide-binding</keyword>
<gene>
    <name evidence="13" type="ORF">DWU98_02200</name>
</gene>
<dbReference type="SUPFAM" id="SSF51905">
    <property type="entry name" value="FAD/NAD(P)-binding domain"/>
    <property type="match status" value="1"/>
</dbReference>
<dbReference type="PRINTS" id="PR00368">
    <property type="entry name" value="FADPNR"/>
</dbReference>
<keyword evidence="8" id="KW-0520">NAD</keyword>
<sequence length="448" mass="47916">MAEHFDLIVLGAGSGGLSVAQRAARLGARVALFDPDALGGTCVNRGCVPKKAMWFAAQIADMHRLGQEIGFDAAPLRLDWARFRTLRDQYIAGIRHRYATRLDMAGIRVIEEAAQLISNHTVETAKGMQASAPHIVISTGARPRRLDIPGVELGMNSDHIFVLDAPPQHIAVVGGGYIAVEFACVMRALGCQVDVLVRENMLTDFDLELVEALAVQMQAHGIRIVRNTQIKAARGQHGAITLEATDRAEYGVYDAVLWAVGRVPNSDGLGLEKLGVACGERGHILVDALQNTNVPGVYAVGDVTDRKALTPVAVAAGRALAERLIGGMADAKFDDSAIPSVVFSEPPLGAVGLTEQQARARYGDAVNVHTGRYTPLLWMVAGRSEQSVVKLVCVGEVRKVVGIHVLGPGSDELLQGFAMAMQKGLDWHDLKAAIAIHPTAAEELLLLH</sequence>
<dbReference type="PRINTS" id="PR00411">
    <property type="entry name" value="PNDRDTASEI"/>
</dbReference>
<evidence type="ECO:0000313" key="13">
    <source>
        <dbReference type="EMBL" id="RDS84794.1"/>
    </source>
</evidence>
<evidence type="ECO:0000256" key="6">
    <source>
        <dbReference type="ARBA" id="ARBA00023284"/>
    </source>
</evidence>
<organism evidence="13 14">
    <name type="scientific">Dyella monticola</name>
    <dbReference type="NCBI Taxonomy" id="1927958"/>
    <lineage>
        <taxon>Bacteria</taxon>
        <taxon>Pseudomonadati</taxon>
        <taxon>Pseudomonadota</taxon>
        <taxon>Gammaproteobacteria</taxon>
        <taxon>Lysobacterales</taxon>
        <taxon>Rhodanobacteraceae</taxon>
        <taxon>Dyella</taxon>
    </lineage>
</organism>
<evidence type="ECO:0000256" key="3">
    <source>
        <dbReference type="ARBA" id="ARBA00022827"/>
    </source>
</evidence>
<dbReference type="AlphaFoldDB" id="A0A370X8Q1"/>
<dbReference type="EMBL" id="QRBE01000001">
    <property type="protein sequence ID" value="RDS84794.1"/>
    <property type="molecule type" value="Genomic_DNA"/>
</dbReference>
<evidence type="ECO:0000256" key="10">
    <source>
        <dbReference type="RuleBase" id="RU003691"/>
    </source>
</evidence>
<dbReference type="SUPFAM" id="SSF55424">
    <property type="entry name" value="FAD/NAD-linked reductases, dimerisation (C-terminal) domain"/>
    <property type="match status" value="1"/>
</dbReference>
<feature type="active site" description="Proton acceptor" evidence="7">
    <location>
        <position position="437"/>
    </location>
</feature>
<feature type="domain" description="FAD/NAD(P)-binding" evidence="12">
    <location>
        <begin position="5"/>
        <end position="317"/>
    </location>
</feature>